<evidence type="ECO:0000313" key="3">
    <source>
        <dbReference type="Proteomes" id="UP000681870"/>
    </source>
</evidence>
<sequence>MRNFLLLLLVLNMLFMVACKETEETFNKNKDPVNKQPKYEEDQYIGIESVVQEKELPAIINILSGEFVEAHTTGDKKALEKLLSDGTNLIEKDNKLYLTNTGDDFEWFLFDSQSEITLHDWKIQGYAYDNEEETFLVHVREYFYDKNGIIVSPPTFLNLTFKLQASDWEIISVVFDV</sequence>
<dbReference type="Proteomes" id="UP000681870">
    <property type="component" value="Unassembled WGS sequence"/>
</dbReference>
<evidence type="ECO:0000313" key="2">
    <source>
        <dbReference type="EMBL" id="MBS3679851.1"/>
    </source>
</evidence>
<feature type="chain" id="PRO_5046544152" description="DUF3993 domain-containing protein" evidence="1">
    <location>
        <begin position="21"/>
        <end position="177"/>
    </location>
</feature>
<organism evidence="2 3">
    <name type="scientific">Ornithinibacillus massiliensis</name>
    <dbReference type="NCBI Taxonomy" id="1944633"/>
    <lineage>
        <taxon>Bacteria</taxon>
        <taxon>Bacillati</taxon>
        <taxon>Bacillota</taxon>
        <taxon>Bacilli</taxon>
        <taxon>Bacillales</taxon>
        <taxon>Bacillaceae</taxon>
        <taxon>Ornithinibacillus</taxon>
    </lineage>
</organism>
<dbReference type="PROSITE" id="PS51257">
    <property type="entry name" value="PROKAR_LIPOPROTEIN"/>
    <property type="match status" value="1"/>
</dbReference>
<feature type="signal peptide" evidence="1">
    <location>
        <begin position="1"/>
        <end position="20"/>
    </location>
</feature>
<protein>
    <recommendedName>
        <fullName evidence="4">DUF3993 domain-containing protein</fullName>
    </recommendedName>
</protein>
<name>A0ABS5MBZ4_9BACI</name>
<evidence type="ECO:0000256" key="1">
    <source>
        <dbReference type="SAM" id="SignalP"/>
    </source>
</evidence>
<reference evidence="2 3" key="1">
    <citation type="submission" date="2021-05" db="EMBL/GenBank/DDBJ databases">
        <title>Ornithinibacillus massiliensis sp. nov.</title>
        <authorList>
            <person name="Iwaza R."/>
            <person name="Lagier J.-C."/>
            <person name="Raoult D."/>
        </authorList>
    </citation>
    <scope>NUCLEOTIDE SEQUENCE [LARGE SCALE GENOMIC DNA]</scope>
    <source>
        <strain evidence="2 3">Marseille-P3601</strain>
    </source>
</reference>
<gene>
    <name evidence="2" type="ORF">KGF86_06470</name>
</gene>
<comment type="caution">
    <text evidence="2">The sequence shown here is derived from an EMBL/GenBank/DDBJ whole genome shotgun (WGS) entry which is preliminary data.</text>
</comment>
<keyword evidence="3" id="KW-1185">Reference proteome</keyword>
<accession>A0ABS5MBZ4</accession>
<dbReference type="EMBL" id="JAGXBY010000002">
    <property type="protein sequence ID" value="MBS3679851.1"/>
    <property type="molecule type" value="Genomic_DNA"/>
</dbReference>
<proteinExistence type="predicted"/>
<keyword evidence="1" id="KW-0732">Signal</keyword>
<dbReference type="RefSeq" id="WP_211741408.1">
    <property type="nucleotide sequence ID" value="NZ_JAGXBY010000002.1"/>
</dbReference>
<evidence type="ECO:0008006" key="4">
    <source>
        <dbReference type="Google" id="ProtNLM"/>
    </source>
</evidence>